<evidence type="ECO:0000256" key="3">
    <source>
        <dbReference type="ARBA" id="ARBA00022553"/>
    </source>
</evidence>
<dbReference type="InterPro" id="IPR036890">
    <property type="entry name" value="HATPase_C_sf"/>
</dbReference>
<dbReference type="PROSITE" id="PS50113">
    <property type="entry name" value="PAC"/>
    <property type="match status" value="1"/>
</dbReference>
<dbReference type="Gene3D" id="3.30.565.10">
    <property type="entry name" value="Histidine kinase-like ATPase, C-terminal domain"/>
    <property type="match status" value="1"/>
</dbReference>
<dbReference type="CDD" id="cd00130">
    <property type="entry name" value="PAS"/>
    <property type="match status" value="2"/>
</dbReference>
<dbReference type="InterPro" id="IPR001610">
    <property type="entry name" value="PAC"/>
</dbReference>
<evidence type="ECO:0000313" key="10">
    <source>
        <dbReference type="EMBL" id="TGE04726.1"/>
    </source>
</evidence>
<evidence type="ECO:0000259" key="7">
    <source>
        <dbReference type="PROSITE" id="PS50109"/>
    </source>
</evidence>
<dbReference type="Pfam" id="PF13426">
    <property type="entry name" value="PAS_9"/>
    <property type="match status" value="1"/>
</dbReference>
<keyword evidence="4" id="KW-0808">Transferase</keyword>
<dbReference type="SUPFAM" id="SSF47384">
    <property type="entry name" value="Homodimeric domain of signal transducing histidine kinase"/>
    <property type="match status" value="1"/>
</dbReference>
<dbReference type="EMBL" id="SRLA01000005">
    <property type="protein sequence ID" value="TGE04726.1"/>
    <property type="molecule type" value="Genomic_DNA"/>
</dbReference>
<dbReference type="SUPFAM" id="SSF55785">
    <property type="entry name" value="PYP-like sensor domain (PAS domain)"/>
    <property type="match status" value="2"/>
</dbReference>
<feature type="domain" description="PAS" evidence="8">
    <location>
        <begin position="318"/>
        <end position="390"/>
    </location>
</feature>
<evidence type="ECO:0000256" key="4">
    <source>
        <dbReference type="ARBA" id="ARBA00022679"/>
    </source>
</evidence>
<dbReference type="PANTHER" id="PTHR43304">
    <property type="entry name" value="PHYTOCHROME-LIKE PROTEIN CPH1"/>
    <property type="match status" value="1"/>
</dbReference>
<dbReference type="InterPro" id="IPR003661">
    <property type="entry name" value="HisK_dim/P_dom"/>
</dbReference>
<dbReference type="CDD" id="cd00082">
    <property type="entry name" value="HisKA"/>
    <property type="match status" value="1"/>
</dbReference>
<dbReference type="InterPro" id="IPR035965">
    <property type="entry name" value="PAS-like_dom_sf"/>
</dbReference>
<evidence type="ECO:0000256" key="6">
    <source>
        <dbReference type="SAM" id="Coils"/>
    </source>
</evidence>
<dbReference type="NCBIfam" id="TIGR00229">
    <property type="entry name" value="sensory_box"/>
    <property type="match status" value="2"/>
</dbReference>
<sequence length="688" mass="76953">MSAASSQHRHTVETLRQSEQQQGFLLRLSDLLRSLSDPLDIQYRAACALGQYLGASRVGYAVDEGDDAHIVVTRNYTQEGVPSIEGRYHYNDYGPELLRAFKEGRTVVRPDIANDPTLTAEEKHAHAVLQLGATVNVPLRKNGQLIAVLFMHYPEAHAWTDQELTLLEKTADRTWDAVVRARTESALRESEERFRVMADAVPQIVWITDGEGRTEFFNRQWSRYTGVAYEASTAAAVASGFVHPADGHRTMQAFEQARQTGNVFEVEHRIRAADGTYRWFLVRAEPFHDPVSGQITRWFGSSMDIHDRKQVEEALSRSEERLRKALSIDTVGILFFDPEGRVHDSNAAFERMSGFAHADLASGHVHLDTLTAPEFIPASHQALQQLRTVGTSTPLEKQYQRPDGSRWWGLSAGKRLSDTECVKFVLDITEAKRAEEALRQSEQQHQRANARLTRTNQDLDNFVYAASHDLKQPINNLRGLFDELYRSIQFTDPEEERLLVPLIQQSLQQLGTTIDELAALGQAQRAGEALSETVSLAEVTEEVLSLLEPQTRAARARITTDFAAQSTILFPRANLRTVLLNLLGNSLKYADPRRPSRIHLSMWVDSGQPVLVVEDNGLGFDAQKYGEQLFQLFRRLHQHTSGSGVGLYLVNRIVQANGGHIEVDSQEGAGATFRVWLGASALSVGGKS</sequence>
<dbReference type="EC" id="2.7.13.3" evidence="2"/>
<dbReference type="PRINTS" id="PR00344">
    <property type="entry name" value="BCTRLSENSOR"/>
</dbReference>
<protein>
    <recommendedName>
        <fullName evidence="2">histidine kinase</fullName>
        <ecNumber evidence="2">2.7.13.3</ecNumber>
    </recommendedName>
</protein>
<evidence type="ECO:0000256" key="2">
    <source>
        <dbReference type="ARBA" id="ARBA00012438"/>
    </source>
</evidence>
<dbReference type="InterPro" id="IPR003594">
    <property type="entry name" value="HATPase_dom"/>
</dbReference>
<dbReference type="SMART" id="SM00086">
    <property type="entry name" value="PAC"/>
    <property type="match status" value="2"/>
</dbReference>
<dbReference type="Gene3D" id="3.30.450.20">
    <property type="entry name" value="PAS domain"/>
    <property type="match status" value="2"/>
</dbReference>
<dbReference type="InterPro" id="IPR013655">
    <property type="entry name" value="PAS_fold_3"/>
</dbReference>
<keyword evidence="3" id="KW-0597">Phosphoprotein</keyword>
<dbReference type="Pfam" id="PF02518">
    <property type="entry name" value="HATPase_c"/>
    <property type="match status" value="1"/>
</dbReference>
<dbReference type="Pfam" id="PF00512">
    <property type="entry name" value="HisKA"/>
    <property type="match status" value="1"/>
</dbReference>
<gene>
    <name evidence="10" type="ORF">EU556_21330</name>
</gene>
<dbReference type="Pfam" id="PF01590">
    <property type="entry name" value="GAF"/>
    <property type="match status" value="1"/>
</dbReference>
<dbReference type="InterPro" id="IPR052162">
    <property type="entry name" value="Sensor_kinase/Photoreceptor"/>
</dbReference>
<keyword evidence="6" id="KW-0175">Coiled coil</keyword>
<organism evidence="10 11">
    <name type="scientific">Hymenobacter fodinae</name>
    <dbReference type="NCBI Taxonomy" id="2510796"/>
    <lineage>
        <taxon>Bacteria</taxon>
        <taxon>Pseudomonadati</taxon>
        <taxon>Bacteroidota</taxon>
        <taxon>Cytophagia</taxon>
        <taxon>Cytophagales</taxon>
        <taxon>Hymenobacteraceae</taxon>
        <taxon>Hymenobacter</taxon>
    </lineage>
</organism>
<dbReference type="InterPro" id="IPR000014">
    <property type="entry name" value="PAS"/>
</dbReference>
<dbReference type="PROSITE" id="PS50112">
    <property type="entry name" value="PAS"/>
    <property type="match status" value="2"/>
</dbReference>
<feature type="domain" description="Histidine kinase" evidence="7">
    <location>
        <begin position="465"/>
        <end position="681"/>
    </location>
</feature>
<dbReference type="Gene3D" id="3.30.450.40">
    <property type="match status" value="1"/>
</dbReference>
<dbReference type="FunFam" id="3.30.450.20:FF:000099">
    <property type="entry name" value="Sensory box sensor histidine kinase"/>
    <property type="match status" value="1"/>
</dbReference>
<evidence type="ECO:0000313" key="11">
    <source>
        <dbReference type="Proteomes" id="UP000298337"/>
    </source>
</evidence>
<dbReference type="Proteomes" id="UP000298337">
    <property type="component" value="Unassembled WGS sequence"/>
</dbReference>
<dbReference type="PANTHER" id="PTHR43304:SF1">
    <property type="entry name" value="PAC DOMAIN-CONTAINING PROTEIN"/>
    <property type="match status" value="1"/>
</dbReference>
<dbReference type="Gene3D" id="1.10.287.130">
    <property type="match status" value="1"/>
</dbReference>
<dbReference type="SMART" id="SM00388">
    <property type="entry name" value="HisKA"/>
    <property type="match status" value="1"/>
</dbReference>
<dbReference type="SMART" id="SM00065">
    <property type="entry name" value="GAF"/>
    <property type="match status" value="1"/>
</dbReference>
<dbReference type="InterPro" id="IPR000700">
    <property type="entry name" value="PAS-assoc_C"/>
</dbReference>
<dbReference type="InterPro" id="IPR036097">
    <property type="entry name" value="HisK_dim/P_sf"/>
</dbReference>
<evidence type="ECO:0000256" key="1">
    <source>
        <dbReference type="ARBA" id="ARBA00000085"/>
    </source>
</evidence>
<dbReference type="InterPro" id="IPR029016">
    <property type="entry name" value="GAF-like_dom_sf"/>
</dbReference>
<dbReference type="InterPro" id="IPR003018">
    <property type="entry name" value="GAF"/>
</dbReference>
<dbReference type="PROSITE" id="PS50109">
    <property type="entry name" value="HIS_KIN"/>
    <property type="match status" value="1"/>
</dbReference>
<dbReference type="InterPro" id="IPR005467">
    <property type="entry name" value="His_kinase_dom"/>
</dbReference>
<dbReference type="GO" id="GO:0000155">
    <property type="term" value="F:phosphorelay sensor kinase activity"/>
    <property type="evidence" value="ECO:0007669"/>
    <property type="project" value="InterPro"/>
</dbReference>
<comment type="caution">
    <text evidence="10">The sequence shown here is derived from an EMBL/GenBank/DDBJ whole genome shotgun (WGS) entry which is preliminary data.</text>
</comment>
<dbReference type="AlphaFoldDB" id="A0A4Z0P0Q0"/>
<feature type="domain" description="PAC" evidence="9">
    <location>
        <begin position="264"/>
        <end position="317"/>
    </location>
</feature>
<dbReference type="OrthoDB" id="9766459at2"/>
<dbReference type="SMART" id="SM00387">
    <property type="entry name" value="HATPase_c"/>
    <property type="match status" value="1"/>
</dbReference>
<dbReference type="InterPro" id="IPR004358">
    <property type="entry name" value="Sig_transdc_His_kin-like_C"/>
</dbReference>
<comment type="catalytic activity">
    <reaction evidence="1">
        <text>ATP + protein L-histidine = ADP + protein N-phospho-L-histidine.</text>
        <dbReference type="EC" id="2.7.13.3"/>
    </reaction>
</comment>
<evidence type="ECO:0000259" key="9">
    <source>
        <dbReference type="PROSITE" id="PS50113"/>
    </source>
</evidence>
<dbReference type="SUPFAM" id="SSF55781">
    <property type="entry name" value="GAF domain-like"/>
    <property type="match status" value="1"/>
</dbReference>
<dbReference type="Pfam" id="PF08447">
    <property type="entry name" value="PAS_3"/>
    <property type="match status" value="1"/>
</dbReference>
<accession>A0A4Z0P0Q0</accession>
<proteinExistence type="predicted"/>
<name>A0A4Z0P0Q0_9BACT</name>
<evidence type="ECO:0000256" key="5">
    <source>
        <dbReference type="ARBA" id="ARBA00022777"/>
    </source>
</evidence>
<keyword evidence="11" id="KW-1185">Reference proteome</keyword>
<evidence type="ECO:0000259" key="8">
    <source>
        <dbReference type="PROSITE" id="PS50112"/>
    </source>
</evidence>
<dbReference type="SMART" id="SM00091">
    <property type="entry name" value="PAS"/>
    <property type="match status" value="2"/>
</dbReference>
<feature type="domain" description="PAS" evidence="8">
    <location>
        <begin position="190"/>
        <end position="261"/>
    </location>
</feature>
<dbReference type="SUPFAM" id="SSF55874">
    <property type="entry name" value="ATPase domain of HSP90 chaperone/DNA topoisomerase II/histidine kinase"/>
    <property type="match status" value="1"/>
</dbReference>
<reference evidence="10 11" key="1">
    <citation type="submission" date="2019-04" db="EMBL/GenBank/DDBJ databases">
        <authorList>
            <person name="Feng G."/>
            <person name="Zhang J."/>
            <person name="Zhu H."/>
        </authorList>
    </citation>
    <scope>NUCLEOTIDE SEQUENCE [LARGE SCALE GENOMIC DNA]</scope>
    <source>
        <strain evidence="10 11">92R-1</strain>
    </source>
</reference>
<keyword evidence="5" id="KW-0418">Kinase</keyword>
<feature type="coiled-coil region" evidence="6">
    <location>
        <begin position="431"/>
        <end position="458"/>
    </location>
</feature>